<evidence type="ECO:0000313" key="3">
    <source>
        <dbReference type="Proteomes" id="UP001148614"/>
    </source>
</evidence>
<feature type="region of interest" description="Disordered" evidence="1">
    <location>
        <begin position="1308"/>
        <end position="1407"/>
    </location>
</feature>
<accession>A0A9W8NNK9</accession>
<gene>
    <name evidence="2" type="ORF">NPX13_g834</name>
</gene>
<proteinExistence type="predicted"/>
<dbReference type="Proteomes" id="UP001148614">
    <property type="component" value="Unassembled WGS sequence"/>
</dbReference>
<feature type="compositionally biased region" description="Low complexity" evidence="1">
    <location>
        <begin position="1117"/>
        <end position="1130"/>
    </location>
</feature>
<protein>
    <submittedName>
        <fullName evidence="2">Uncharacterized protein</fullName>
    </submittedName>
</protein>
<organism evidence="2 3">
    <name type="scientific">Xylaria arbuscula</name>
    <dbReference type="NCBI Taxonomy" id="114810"/>
    <lineage>
        <taxon>Eukaryota</taxon>
        <taxon>Fungi</taxon>
        <taxon>Dikarya</taxon>
        <taxon>Ascomycota</taxon>
        <taxon>Pezizomycotina</taxon>
        <taxon>Sordariomycetes</taxon>
        <taxon>Xylariomycetidae</taxon>
        <taxon>Xylariales</taxon>
        <taxon>Xylariaceae</taxon>
        <taxon>Xylaria</taxon>
    </lineage>
</organism>
<sequence length="1591" mass="181114">MAPIQYSGEGIDRTRVLHRLEELYKSGFVGKDEFESTAAKIARASIEGDIFFTPKAYDPSITIPRILQYLRDNDANRDVNWDTSFPLIQGYIAEATQQMITGGLGFSNPKLRAALEDAHVMLRAHLTAEKRANGMTQWTDGILRGQITQQRLLTYPEAFPLPDPDRANSQHRPVKPTSRPDDVSPLWPVSLKILEPTEEIPVLAEVDNYIETEENFFKAVQQSVKSGEKLFVSPMKPSKFIVENRTYERYMTSGIEETRSKPPPPYSEDSSAPKDPQNPDGTKGQSFYRRRGWQRAALQQCLNLFTSSENRAVNTPWRRPVMPYEPSAPQPNEIAYVSRVVNSDRIDEKEKDPFSWLHWSTQYAQIVDFLADCQRRQYNDESWDNHSASALPANFRGPHIYRGLSVHDQHWLRIGQHLENMESLLHTAWGVAPRPLLRAILRDIDAGKHQNTGGPYMNNSAYLPVEDNDDLQDRKRYWRRDIRRRFGIDSREDNTEDANYKLIDEFEVAWLRYLCEPSRTLEMCDPAKLPSHNLAIVFDTKLQSFFENLEVSGGPDCTELSLWAENRFDIEDIMRNYEPTPFLTVLAYINGCAESELMYSGDTDPNPEHPNSCYQFSVEEAEFLCVELQQLGRCIYIPERGDRPARIGRPSYTVHPEDRVTWRYENSEHFHESNTEYVGDIASHYDQSYGNWSLYHGDRPRFSRELEFMVDHAGPDFTPELERLETQEKQSTATATTKRREFIHKYLVPETLFSIGSLSPDSIESERDSPHPADLATWEAVGVHLTKYHEQIKKQRMDEVYYYSGEPYFPQTPERTVQFFRNLAYRMGRTMRYVDEIKERLQVLEKSSSTGPSKAPLDLSADLQKPRPANNMNTNLATTFNVVEKWWQPVSAKNYDLAVNTWITSIAEDSGEIALMPPNVTEVLAKADPDSSSQNPLKGNQDPFTVIREGIIDDCFRNRPTMYPGRLIGLKDEEDKEFQGYGRPNLFVWATKDQRRYQAQHTRRHFFNMQRWPSSRILPHRLEAIRERKDEVRRVDPSKPDQAYGILTNRLPIGKEKPLYAHPILDHHHRPDIDDWTVFDEHRLPATPKPKPTRTKPNQSSPITPVDDLFADGEVTSPSVHSKGSSSSSSNDDDSDSLGAIFKRIGKTSSAHSRNVISVNTVTIDENPVNINPFSVNLFKTPTSDNNMKSTGKMGMSGQPGVTRPKRPQNFRGLISFRRSDERFAPGPAIFPMGDTLLQKVMISEELNSALYPPQPFYKEPLMGLSKVWKAVAGAPKALVPLVPPVAKSNIPRSNPRKRKMPIEFLNGPKTKKFRSDNSVPLQRGGNGGQFAAGTLEVKSNNAENKREETEEAKEVDVKTERATSVTPVTPKQYTPAMQLPTPSMTGKAKDNAEPESLRQYPDPRRSEAHKPYYATFTNGMMTSLTKINNMYFSGLMALRFSINRQLKPYGIKTTFEELKAIAESKRYSNTLGPYLTASKFDLFALNYLLEVFGNRYGMQLQLGTIQGGFENLDTREGRRTTTRLVGSKYHSHPQKTLVWVALDMNNEMAGHENPYSGRIYNSYLGVGAKSEGIATPPSDASDAEAGNKAA</sequence>
<feature type="region of interest" description="Disordered" evidence="1">
    <location>
        <begin position="161"/>
        <end position="181"/>
    </location>
</feature>
<evidence type="ECO:0000256" key="1">
    <source>
        <dbReference type="SAM" id="MobiDB-lite"/>
    </source>
</evidence>
<feature type="region of interest" description="Disordered" evidence="1">
    <location>
        <begin position="1083"/>
        <end position="1136"/>
    </location>
</feature>
<feature type="region of interest" description="Disordered" evidence="1">
    <location>
        <begin position="845"/>
        <end position="870"/>
    </location>
</feature>
<feature type="compositionally biased region" description="Polar residues" evidence="1">
    <location>
        <begin position="1363"/>
        <end position="1373"/>
    </location>
</feature>
<feature type="compositionally biased region" description="Basic and acidic residues" evidence="1">
    <location>
        <begin position="1388"/>
        <end position="1407"/>
    </location>
</feature>
<dbReference type="EMBL" id="JANPWZ010000064">
    <property type="protein sequence ID" value="KAJ3579732.1"/>
    <property type="molecule type" value="Genomic_DNA"/>
</dbReference>
<reference evidence="2" key="1">
    <citation type="submission" date="2022-07" db="EMBL/GenBank/DDBJ databases">
        <title>Genome Sequence of Xylaria arbuscula.</title>
        <authorList>
            <person name="Buettner E."/>
        </authorList>
    </citation>
    <scope>NUCLEOTIDE SEQUENCE</scope>
    <source>
        <strain evidence="2">VT107</strain>
    </source>
</reference>
<evidence type="ECO:0000313" key="2">
    <source>
        <dbReference type="EMBL" id="KAJ3579732.1"/>
    </source>
</evidence>
<keyword evidence="3" id="KW-1185">Reference proteome</keyword>
<name>A0A9W8NNK9_9PEZI</name>
<feature type="region of interest" description="Disordered" evidence="1">
    <location>
        <begin position="253"/>
        <end position="286"/>
    </location>
</feature>
<dbReference type="VEuPathDB" id="FungiDB:F4678DRAFT_125285"/>
<feature type="compositionally biased region" description="Basic and acidic residues" evidence="1">
    <location>
        <begin position="1344"/>
        <end position="1362"/>
    </location>
</feature>
<comment type="caution">
    <text evidence="2">The sequence shown here is derived from an EMBL/GenBank/DDBJ whole genome shotgun (WGS) entry which is preliminary data.</text>
</comment>